<dbReference type="PANTHER" id="PTHR11559">
    <property type="entry name" value="CARBOXYLESTERASE"/>
    <property type="match status" value="1"/>
</dbReference>
<evidence type="ECO:0000256" key="2">
    <source>
        <dbReference type="ARBA" id="ARBA00022801"/>
    </source>
</evidence>
<feature type="chain" id="PRO_5040868776" description="Carboxylic ester hydrolase" evidence="4">
    <location>
        <begin position="16"/>
        <end position="537"/>
    </location>
</feature>
<keyword evidence="2 3" id="KW-0378">Hydrolase</keyword>
<evidence type="ECO:0000259" key="5">
    <source>
        <dbReference type="Pfam" id="PF00135"/>
    </source>
</evidence>
<accession>A0A9W9EUN5</accession>
<dbReference type="InterPro" id="IPR002018">
    <property type="entry name" value="CarbesteraseB"/>
</dbReference>
<evidence type="ECO:0000313" key="7">
    <source>
        <dbReference type="Proteomes" id="UP001149165"/>
    </source>
</evidence>
<keyword evidence="4" id="KW-0732">Signal</keyword>
<feature type="domain" description="Carboxylesterase type B" evidence="5">
    <location>
        <begin position="17"/>
        <end position="515"/>
    </location>
</feature>
<dbReference type="SUPFAM" id="SSF53474">
    <property type="entry name" value="alpha/beta-Hydrolases"/>
    <property type="match status" value="1"/>
</dbReference>
<dbReference type="GO" id="GO:0016787">
    <property type="term" value="F:hydrolase activity"/>
    <property type="evidence" value="ECO:0007669"/>
    <property type="project" value="UniProtKB-KW"/>
</dbReference>
<reference evidence="6" key="2">
    <citation type="journal article" date="2023" name="IMA Fungus">
        <title>Comparative genomic study of the Penicillium genus elucidates a diverse pangenome and 15 lateral gene transfer events.</title>
        <authorList>
            <person name="Petersen C."/>
            <person name="Sorensen T."/>
            <person name="Nielsen M.R."/>
            <person name="Sondergaard T.E."/>
            <person name="Sorensen J.L."/>
            <person name="Fitzpatrick D.A."/>
            <person name="Frisvad J.C."/>
            <person name="Nielsen K.L."/>
        </authorList>
    </citation>
    <scope>NUCLEOTIDE SEQUENCE</scope>
    <source>
        <strain evidence="6">IBT 30069</strain>
    </source>
</reference>
<dbReference type="PROSITE" id="PS00122">
    <property type="entry name" value="CARBOXYLESTERASE_B_1"/>
    <property type="match status" value="1"/>
</dbReference>
<reference evidence="6" key="1">
    <citation type="submission" date="2022-11" db="EMBL/GenBank/DDBJ databases">
        <authorList>
            <person name="Petersen C."/>
        </authorList>
    </citation>
    <scope>NUCLEOTIDE SEQUENCE</scope>
    <source>
        <strain evidence="6">IBT 30069</strain>
    </source>
</reference>
<protein>
    <recommendedName>
        <fullName evidence="3">Carboxylic ester hydrolase</fullName>
        <ecNumber evidence="3">3.1.1.-</ecNumber>
    </recommendedName>
</protein>
<dbReference type="FunFam" id="3.40.50.1820:FF:000316">
    <property type="entry name" value="Carboxylic ester hydrolase"/>
    <property type="match status" value="1"/>
</dbReference>
<dbReference type="PROSITE" id="PS00941">
    <property type="entry name" value="CARBOXYLESTERASE_B_2"/>
    <property type="match status" value="1"/>
</dbReference>
<evidence type="ECO:0000256" key="1">
    <source>
        <dbReference type="ARBA" id="ARBA00005964"/>
    </source>
</evidence>
<dbReference type="InterPro" id="IPR019819">
    <property type="entry name" value="Carboxylesterase_B_CS"/>
</dbReference>
<comment type="caution">
    <text evidence="6">The sequence shown here is derived from an EMBL/GenBank/DDBJ whole genome shotgun (WGS) entry which is preliminary data.</text>
</comment>
<sequence length="537" mass="58451">MSSFWFFSWFSLAVAQSPVVDLGYASYQGRSTSMGISQWLGMRYAAAPVGDLRFEAPQDPAVVSGTQQATQHGPLCIPVAGSLNTAVPSNTAEDCLFIDVYAPEGASSSDDKLPVYFFIQGGGFAALTNPNYNGSGLVQASGNNIVVVTFNYRVGPFGFLASEEIEEGASLNNGLKDQLKALEWVQNHISEFGGDPDHVVIGGDSAGGASVSLLLSAYGGRDDGLFVGAAAESQSFGTVLNVTESQFSYDRLAVRTGCSNSSDTLSCLRNLDINLLQSQNIVTPLPGAPGNPLYLYSTTIDGDLVQDLTYNLFEQGKFIQVPVIFGDDTNEGTMFVPLSTSSVSQADDFIKDQFPSITTEQLAEINSIYLNEDQTRDFPNAQPYWRPASNAYGELRYNCPGIHLSSIYAAAGLPSWNYHYAVLDPTQEAEGYGTPHTVEINAIWGPEYVSTVPPASYYTTNANIVPVIQGYWTSFVRSLNPNIHRDSSSPEWETWGEGDDAYKRIFLRTNETRMETVPTSQKERCEYLISIGVELRQ</sequence>
<evidence type="ECO:0000313" key="6">
    <source>
        <dbReference type="EMBL" id="KAJ5088181.1"/>
    </source>
</evidence>
<comment type="similarity">
    <text evidence="1 3">Belongs to the type-B carboxylesterase/lipase family.</text>
</comment>
<dbReference type="EMBL" id="JAPQKH010000007">
    <property type="protein sequence ID" value="KAJ5088181.1"/>
    <property type="molecule type" value="Genomic_DNA"/>
</dbReference>
<organism evidence="6 7">
    <name type="scientific">Penicillium angulare</name>
    <dbReference type="NCBI Taxonomy" id="116970"/>
    <lineage>
        <taxon>Eukaryota</taxon>
        <taxon>Fungi</taxon>
        <taxon>Dikarya</taxon>
        <taxon>Ascomycota</taxon>
        <taxon>Pezizomycotina</taxon>
        <taxon>Eurotiomycetes</taxon>
        <taxon>Eurotiomycetidae</taxon>
        <taxon>Eurotiales</taxon>
        <taxon>Aspergillaceae</taxon>
        <taxon>Penicillium</taxon>
    </lineage>
</organism>
<dbReference type="GO" id="GO:0017000">
    <property type="term" value="P:antibiotic biosynthetic process"/>
    <property type="evidence" value="ECO:0007669"/>
    <property type="project" value="UniProtKB-ARBA"/>
</dbReference>
<evidence type="ECO:0000256" key="3">
    <source>
        <dbReference type="RuleBase" id="RU361235"/>
    </source>
</evidence>
<gene>
    <name evidence="6" type="ORF">N7456_011797</name>
</gene>
<keyword evidence="7" id="KW-1185">Reference proteome</keyword>
<proteinExistence type="inferred from homology"/>
<dbReference type="EC" id="3.1.1.-" evidence="3"/>
<dbReference type="InterPro" id="IPR029058">
    <property type="entry name" value="AB_hydrolase_fold"/>
</dbReference>
<dbReference type="Proteomes" id="UP001149165">
    <property type="component" value="Unassembled WGS sequence"/>
</dbReference>
<dbReference type="Pfam" id="PF00135">
    <property type="entry name" value="COesterase"/>
    <property type="match status" value="1"/>
</dbReference>
<dbReference type="OrthoDB" id="408631at2759"/>
<feature type="signal peptide" evidence="4">
    <location>
        <begin position="1"/>
        <end position="15"/>
    </location>
</feature>
<dbReference type="InterPro" id="IPR019826">
    <property type="entry name" value="Carboxylesterase_B_AS"/>
</dbReference>
<dbReference type="AlphaFoldDB" id="A0A9W9EUN5"/>
<name>A0A9W9EUN5_9EURO</name>
<dbReference type="Gene3D" id="3.40.50.1820">
    <property type="entry name" value="alpha/beta hydrolase"/>
    <property type="match status" value="1"/>
</dbReference>
<dbReference type="InterPro" id="IPR050309">
    <property type="entry name" value="Type-B_Carboxylest/Lipase"/>
</dbReference>
<dbReference type="GO" id="GO:0072330">
    <property type="term" value="P:monocarboxylic acid biosynthetic process"/>
    <property type="evidence" value="ECO:0007669"/>
    <property type="project" value="UniProtKB-ARBA"/>
</dbReference>
<evidence type="ECO:0000256" key="4">
    <source>
        <dbReference type="SAM" id="SignalP"/>
    </source>
</evidence>